<dbReference type="PANTHER" id="PTHR33993">
    <property type="entry name" value="GLYOXALASE-RELATED"/>
    <property type="match status" value="1"/>
</dbReference>
<evidence type="ECO:0000313" key="3">
    <source>
        <dbReference type="EMBL" id="MBC6466438.1"/>
    </source>
</evidence>
<dbReference type="SUPFAM" id="SSF54593">
    <property type="entry name" value="Glyoxalase/Bleomycin resistance protein/Dihydroxybiphenyl dioxygenase"/>
    <property type="match status" value="1"/>
</dbReference>
<dbReference type="RefSeq" id="WP_187243449.1">
    <property type="nucleotide sequence ID" value="NZ_BAAAOK010000009.1"/>
</dbReference>
<reference evidence="3 4" key="1">
    <citation type="submission" date="2020-06" db="EMBL/GenBank/DDBJ databases">
        <title>Actinomadura xiongansis sp. nov., isolated from soil of Baiyangdian.</title>
        <authorList>
            <person name="Zhang X."/>
        </authorList>
    </citation>
    <scope>NUCLEOTIDE SEQUENCE [LARGE SCALE GENOMIC DNA]</scope>
    <source>
        <strain evidence="3 4">HBUM206468</strain>
    </source>
</reference>
<dbReference type="InterPro" id="IPR029068">
    <property type="entry name" value="Glyas_Bleomycin-R_OHBP_Dase"/>
</dbReference>
<protein>
    <submittedName>
        <fullName evidence="3">VOC family protein</fullName>
    </submittedName>
</protein>
<dbReference type="PANTHER" id="PTHR33993:SF14">
    <property type="entry name" value="GB|AAF24581.1"/>
    <property type="match status" value="1"/>
</dbReference>
<organism evidence="3 4">
    <name type="scientific">Actinomadura alba</name>
    <dbReference type="NCBI Taxonomy" id="406431"/>
    <lineage>
        <taxon>Bacteria</taxon>
        <taxon>Bacillati</taxon>
        <taxon>Actinomycetota</taxon>
        <taxon>Actinomycetes</taxon>
        <taxon>Streptosporangiales</taxon>
        <taxon>Thermomonosporaceae</taxon>
        <taxon>Actinomadura</taxon>
    </lineage>
</organism>
<evidence type="ECO:0000256" key="1">
    <source>
        <dbReference type="SAM" id="MobiDB-lite"/>
    </source>
</evidence>
<proteinExistence type="predicted"/>
<keyword evidence="4" id="KW-1185">Reference proteome</keyword>
<feature type="region of interest" description="Disordered" evidence="1">
    <location>
        <begin position="92"/>
        <end position="120"/>
    </location>
</feature>
<evidence type="ECO:0000313" key="4">
    <source>
        <dbReference type="Proteomes" id="UP000805614"/>
    </source>
</evidence>
<gene>
    <name evidence="3" type="ORF">HKK74_13115</name>
</gene>
<feature type="domain" description="VOC" evidence="2">
    <location>
        <begin position="9"/>
        <end position="120"/>
    </location>
</feature>
<sequence length="120" mass="12735">MTSTGHPHTPAWFDISSPDAPRARRFYQEMFGWPVNVLDETYALVGADGDRPAGGIGQAGPGSPYTGIVVYFQVDDVDTALARAEELGGSRTLEPQTLPGMGRMAVFTDPDGNPVGLLSP</sequence>
<dbReference type="Gene3D" id="3.10.180.10">
    <property type="entry name" value="2,3-Dihydroxybiphenyl 1,2-Dioxygenase, domain 1"/>
    <property type="match status" value="1"/>
</dbReference>
<dbReference type="InterPro" id="IPR004360">
    <property type="entry name" value="Glyas_Fos-R_dOase_dom"/>
</dbReference>
<dbReference type="Pfam" id="PF00903">
    <property type="entry name" value="Glyoxalase"/>
    <property type="match status" value="1"/>
</dbReference>
<name>A0ABR7LPX1_9ACTN</name>
<dbReference type="CDD" id="cd07247">
    <property type="entry name" value="SgaA_N_like"/>
    <property type="match status" value="1"/>
</dbReference>
<dbReference type="InterPro" id="IPR037523">
    <property type="entry name" value="VOC_core"/>
</dbReference>
<dbReference type="InterPro" id="IPR052164">
    <property type="entry name" value="Anthracycline_SecMetBiosynth"/>
</dbReference>
<dbReference type="PROSITE" id="PS51819">
    <property type="entry name" value="VOC"/>
    <property type="match status" value="1"/>
</dbReference>
<dbReference type="Proteomes" id="UP000805614">
    <property type="component" value="Unassembled WGS sequence"/>
</dbReference>
<comment type="caution">
    <text evidence="3">The sequence shown here is derived from an EMBL/GenBank/DDBJ whole genome shotgun (WGS) entry which is preliminary data.</text>
</comment>
<accession>A0ABR7LPX1</accession>
<evidence type="ECO:0000259" key="2">
    <source>
        <dbReference type="PROSITE" id="PS51819"/>
    </source>
</evidence>
<dbReference type="EMBL" id="JABVEC010000008">
    <property type="protein sequence ID" value="MBC6466438.1"/>
    <property type="molecule type" value="Genomic_DNA"/>
</dbReference>